<dbReference type="InterPro" id="IPR050095">
    <property type="entry name" value="ECF_ABC_transporter_ATP-bd"/>
</dbReference>
<keyword evidence="7" id="KW-1278">Translocase</keyword>
<gene>
    <name evidence="10" type="ORF">FYJ62_06335</name>
</gene>
<evidence type="ECO:0000256" key="4">
    <source>
        <dbReference type="ARBA" id="ARBA00022475"/>
    </source>
</evidence>
<dbReference type="PANTHER" id="PTHR43553">
    <property type="entry name" value="HEAVY METAL TRANSPORTER"/>
    <property type="match status" value="1"/>
</dbReference>
<dbReference type="OrthoDB" id="501320at2"/>
<keyword evidence="8" id="KW-0472">Membrane</keyword>
<keyword evidence="3" id="KW-0813">Transport</keyword>
<dbReference type="SUPFAM" id="SSF52540">
    <property type="entry name" value="P-loop containing nucleoside triphosphate hydrolases"/>
    <property type="match status" value="2"/>
</dbReference>
<keyword evidence="4" id="KW-1003">Cell membrane</keyword>
<evidence type="ECO:0000259" key="9">
    <source>
        <dbReference type="PROSITE" id="PS50893"/>
    </source>
</evidence>
<dbReference type="InterPro" id="IPR003593">
    <property type="entry name" value="AAA+_ATPase"/>
</dbReference>
<accession>A0A6A8MEP3</accession>
<reference evidence="10 11" key="1">
    <citation type="submission" date="2019-08" db="EMBL/GenBank/DDBJ databases">
        <title>In-depth cultivation of the pig gut microbiome towards novel bacterial diversity and tailored functional studies.</title>
        <authorList>
            <person name="Wylensek D."/>
            <person name="Hitch T.C.A."/>
            <person name="Clavel T."/>
        </authorList>
    </citation>
    <scope>NUCLEOTIDE SEQUENCE [LARGE SCALE GENOMIC DNA]</scope>
    <source>
        <strain evidence="10 11">Bifido-178-WT-2B</strain>
    </source>
</reference>
<dbReference type="GO" id="GO:0042626">
    <property type="term" value="F:ATPase-coupled transmembrane transporter activity"/>
    <property type="evidence" value="ECO:0007669"/>
    <property type="project" value="TreeGrafter"/>
</dbReference>
<dbReference type="AlphaFoldDB" id="A0A6A8MEP3"/>
<evidence type="ECO:0000313" key="10">
    <source>
        <dbReference type="EMBL" id="MST87260.1"/>
    </source>
</evidence>
<protein>
    <submittedName>
        <fullName evidence="10">ABC transporter ATP-binding protein</fullName>
    </submittedName>
</protein>
<keyword evidence="5" id="KW-0547">Nucleotide-binding</keyword>
<evidence type="ECO:0000256" key="7">
    <source>
        <dbReference type="ARBA" id="ARBA00022967"/>
    </source>
</evidence>
<evidence type="ECO:0000256" key="2">
    <source>
        <dbReference type="ARBA" id="ARBA00005417"/>
    </source>
</evidence>
<dbReference type="GO" id="GO:0005524">
    <property type="term" value="F:ATP binding"/>
    <property type="evidence" value="ECO:0007669"/>
    <property type="project" value="UniProtKB-KW"/>
</dbReference>
<comment type="caution">
    <text evidence="10">The sequence shown here is derived from an EMBL/GenBank/DDBJ whole genome shotgun (WGS) entry which is preliminary data.</text>
</comment>
<evidence type="ECO:0000256" key="3">
    <source>
        <dbReference type="ARBA" id="ARBA00022448"/>
    </source>
</evidence>
<comment type="similarity">
    <text evidence="2">Belongs to the ABC transporter superfamily.</text>
</comment>
<dbReference type="PANTHER" id="PTHR43553:SF27">
    <property type="entry name" value="ENERGY-COUPLING FACTOR TRANSPORTER ATP-BINDING PROTEIN ECFA2"/>
    <property type="match status" value="1"/>
</dbReference>
<dbReference type="GO" id="GO:0016887">
    <property type="term" value="F:ATP hydrolysis activity"/>
    <property type="evidence" value="ECO:0007669"/>
    <property type="project" value="InterPro"/>
</dbReference>
<feature type="domain" description="ABC transporter" evidence="9">
    <location>
        <begin position="5"/>
        <end position="231"/>
    </location>
</feature>
<name>A0A6A8MEP3_9LACO</name>
<dbReference type="Pfam" id="PF00005">
    <property type="entry name" value="ABC_tran"/>
    <property type="match status" value="2"/>
</dbReference>
<keyword evidence="11" id="KW-1185">Reference proteome</keyword>
<evidence type="ECO:0000256" key="5">
    <source>
        <dbReference type="ARBA" id="ARBA00022741"/>
    </source>
</evidence>
<dbReference type="SMART" id="SM00382">
    <property type="entry name" value="AAA"/>
    <property type="match status" value="2"/>
</dbReference>
<proteinExistence type="inferred from homology"/>
<dbReference type="EMBL" id="VUMX01000015">
    <property type="protein sequence ID" value="MST87260.1"/>
    <property type="molecule type" value="Genomic_DNA"/>
</dbReference>
<keyword evidence="6 10" id="KW-0067">ATP-binding</keyword>
<evidence type="ECO:0000256" key="8">
    <source>
        <dbReference type="ARBA" id="ARBA00023136"/>
    </source>
</evidence>
<dbReference type="Proteomes" id="UP000438120">
    <property type="component" value="Unassembled WGS sequence"/>
</dbReference>
<dbReference type="Gene3D" id="3.40.50.300">
    <property type="entry name" value="P-loop containing nucleotide triphosphate hydrolases"/>
    <property type="match status" value="2"/>
</dbReference>
<evidence type="ECO:0000256" key="1">
    <source>
        <dbReference type="ARBA" id="ARBA00004202"/>
    </source>
</evidence>
<dbReference type="CDD" id="cd03225">
    <property type="entry name" value="ABC_cobalt_CbiO_domain1"/>
    <property type="match status" value="2"/>
</dbReference>
<feature type="domain" description="ABC transporter" evidence="9">
    <location>
        <begin position="234"/>
        <end position="453"/>
    </location>
</feature>
<dbReference type="PROSITE" id="PS00211">
    <property type="entry name" value="ABC_TRANSPORTER_1"/>
    <property type="match status" value="2"/>
</dbReference>
<dbReference type="GO" id="GO:0043190">
    <property type="term" value="C:ATP-binding cassette (ABC) transporter complex"/>
    <property type="evidence" value="ECO:0007669"/>
    <property type="project" value="TreeGrafter"/>
</dbReference>
<evidence type="ECO:0000256" key="6">
    <source>
        <dbReference type="ARBA" id="ARBA00022840"/>
    </source>
</evidence>
<dbReference type="InterPro" id="IPR003439">
    <property type="entry name" value="ABC_transporter-like_ATP-bd"/>
</dbReference>
<dbReference type="InterPro" id="IPR017871">
    <property type="entry name" value="ABC_transporter-like_CS"/>
</dbReference>
<dbReference type="PROSITE" id="PS50893">
    <property type="entry name" value="ABC_TRANSPORTER_2"/>
    <property type="match status" value="2"/>
</dbReference>
<sequence>MNAEISIQHLSFEYDEHHPLLSDLSLTFTPGAFSLLIGPTGCGKSTLLKIMAGLYPKYGGKITQGQVDLGGLSQAMMFQDAGEQFTMATPREEIIFSLENLGLSRGQYEARLQRATDFAQIGQLLDQKIATMSGGEQQRVALAVLVAMDVDLLLLDEPFASVDPQARSFLVDKLVQLKQQGKTIILTDHVFTDYLGKVDQLYRFDQQTVRQLPDQERDAVLAQDQTVPLAFALPRGSDPAAFVLTDVELRTGRLLLKQDQLKLYQGKVTLLTGPNGVGKTSLFRALTKLLPYSGSICWEGKEVAKQKARTYFLHVAQVFQKATDQFIQITVKDELAISKKLRKNDYLTDERIDQALADLDLIDHLDQVVYSLSGGQKKKLQILLMLISGHEVLLIDEPLSGLDRQSSKQIIQLMQDSQAAMNQTIIVISHQFHGLSDWCDYHLRLDQQRLQYVTD</sequence>
<evidence type="ECO:0000313" key="11">
    <source>
        <dbReference type="Proteomes" id="UP000438120"/>
    </source>
</evidence>
<comment type="subcellular location">
    <subcellularLocation>
        <location evidence="1">Cell membrane</location>
        <topology evidence="1">Peripheral membrane protein</topology>
    </subcellularLocation>
</comment>
<organism evidence="10 11">
    <name type="scientific">Lactobacillus porci</name>
    <dbReference type="NCBI Taxonomy" id="2012477"/>
    <lineage>
        <taxon>Bacteria</taxon>
        <taxon>Bacillati</taxon>
        <taxon>Bacillota</taxon>
        <taxon>Bacilli</taxon>
        <taxon>Lactobacillales</taxon>
        <taxon>Lactobacillaceae</taxon>
        <taxon>Lactobacillus</taxon>
    </lineage>
</organism>
<dbReference type="RefSeq" id="WP_154548878.1">
    <property type="nucleotide sequence ID" value="NZ_VUMX01000015.1"/>
</dbReference>
<dbReference type="InterPro" id="IPR027417">
    <property type="entry name" value="P-loop_NTPase"/>
</dbReference>
<dbReference type="InterPro" id="IPR015856">
    <property type="entry name" value="ABC_transpr_CbiO/EcfA_su"/>
</dbReference>